<sequence>MSRRVRTLLEPVDPARGVHVGHGDVEALLDRARGDVTSYAPPAPAPAPARQRTSLLIPVATFAVVMVAGAAIAVVQAVSGSTGPPVPYVLPGATAAACLEQIAGRLQPTSYDGQSGRYELLRVSQDSGMSTQMPDGTGMATVVYSQDWTRWLAEDGSGRQRIVRGAPEYPDEASRNFYARHPDHLPTAGTETRELGRRGLPVAPLPAPDPATMDRELYQPRENGPSQALVGVADLNRGRVLPAAHRVAVLRFLATTDGVVCRGELTDPTGRTGVAVSADRGRGPRPSPGDHGRELLLFDARTGELLASSGGATPDGDVVWSVVYLERGYTDRPG</sequence>
<accession>A0A810N7C0</accession>
<organism evidence="3 4">
    <name type="scientific">Polymorphospora rubra</name>
    <dbReference type="NCBI Taxonomy" id="338584"/>
    <lineage>
        <taxon>Bacteria</taxon>
        <taxon>Bacillati</taxon>
        <taxon>Actinomycetota</taxon>
        <taxon>Actinomycetes</taxon>
        <taxon>Micromonosporales</taxon>
        <taxon>Micromonosporaceae</taxon>
        <taxon>Polymorphospora</taxon>
    </lineage>
</organism>
<dbReference type="Proteomes" id="UP000680866">
    <property type="component" value="Chromosome"/>
</dbReference>
<keyword evidence="4" id="KW-1185">Reference proteome</keyword>
<evidence type="ECO:0000256" key="2">
    <source>
        <dbReference type="SAM" id="Phobius"/>
    </source>
</evidence>
<dbReference type="KEGG" id="pry:Prubr_67120"/>
<feature type="region of interest" description="Disordered" evidence="1">
    <location>
        <begin position="270"/>
        <end position="292"/>
    </location>
</feature>
<name>A0A810N7C0_9ACTN</name>
<reference evidence="3" key="1">
    <citation type="submission" date="2020-08" db="EMBL/GenBank/DDBJ databases">
        <title>Whole genome shotgun sequence of Polymorphospora rubra NBRC 101157.</title>
        <authorList>
            <person name="Komaki H."/>
            <person name="Tamura T."/>
        </authorList>
    </citation>
    <scope>NUCLEOTIDE SEQUENCE</scope>
    <source>
        <strain evidence="3">NBRC 101157</strain>
    </source>
</reference>
<feature type="transmembrane region" description="Helical" evidence="2">
    <location>
        <begin position="55"/>
        <end position="78"/>
    </location>
</feature>
<keyword evidence="2" id="KW-1133">Transmembrane helix</keyword>
<keyword evidence="2" id="KW-0472">Membrane</keyword>
<keyword evidence="2" id="KW-0812">Transmembrane</keyword>
<dbReference type="AlphaFoldDB" id="A0A810N7C0"/>
<evidence type="ECO:0000256" key="1">
    <source>
        <dbReference type="SAM" id="MobiDB-lite"/>
    </source>
</evidence>
<evidence type="ECO:0000313" key="4">
    <source>
        <dbReference type="Proteomes" id="UP000680866"/>
    </source>
</evidence>
<evidence type="ECO:0000313" key="3">
    <source>
        <dbReference type="EMBL" id="BCJ69691.1"/>
    </source>
</evidence>
<dbReference type="EMBL" id="AP023359">
    <property type="protein sequence ID" value="BCJ69691.1"/>
    <property type="molecule type" value="Genomic_DNA"/>
</dbReference>
<dbReference type="RefSeq" id="WP_212819138.1">
    <property type="nucleotide sequence ID" value="NZ_AP023359.1"/>
</dbReference>
<gene>
    <name evidence="3" type="ORF">Prubr_67120</name>
</gene>
<protein>
    <submittedName>
        <fullName evidence="3">Uncharacterized protein</fullName>
    </submittedName>
</protein>
<proteinExistence type="predicted"/>